<evidence type="ECO:0000256" key="2">
    <source>
        <dbReference type="ARBA" id="ARBA00022448"/>
    </source>
</evidence>
<feature type="transmembrane region" description="Helical" evidence="10">
    <location>
        <begin position="70"/>
        <end position="95"/>
    </location>
</feature>
<feature type="transmembrane region" description="Helical" evidence="10">
    <location>
        <begin position="184"/>
        <end position="202"/>
    </location>
</feature>
<keyword evidence="7 8" id="KW-0472">Membrane</keyword>
<feature type="transmembrane region" description="Helical" evidence="10">
    <location>
        <begin position="143"/>
        <end position="163"/>
    </location>
</feature>
<protein>
    <recommendedName>
        <fullName evidence="8">Permease IIC component</fullName>
    </recommendedName>
</protein>
<dbReference type="PIRSF" id="PIRSF006351">
    <property type="entry name" value="PTS_EIIC-Cellobiose"/>
    <property type="match status" value="1"/>
</dbReference>
<organism evidence="12 13">
    <name type="scientific">Psychromonas marina</name>
    <dbReference type="NCBI Taxonomy" id="88364"/>
    <lineage>
        <taxon>Bacteria</taxon>
        <taxon>Pseudomonadati</taxon>
        <taxon>Pseudomonadota</taxon>
        <taxon>Gammaproteobacteria</taxon>
        <taxon>Alteromonadales</taxon>
        <taxon>Psychromonadaceae</taxon>
        <taxon>Psychromonas</taxon>
    </lineage>
</organism>
<evidence type="ECO:0000259" key="11">
    <source>
        <dbReference type="PROSITE" id="PS51105"/>
    </source>
</evidence>
<keyword evidence="4 8" id="KW-0762">Sugar transport</keyword>
<feature type="transmembrane region" description="Helical" evidence="10">
    <location>
        <begin position="30"/>
        <end position="50"/>
    </location>
</feature>
<keyword evidence="2 8" id="KW-0813">Transport</keyword>
<dbReference type="InterPro" id="IPR003352">
    <property type="entry name" value="PTS_EIIC"/>
</dbReference>
<keyword evidence="13" id="KW-1185">Reference proteome</keyword>
<evidence type="ECO:0000313" key="12">
    <source>
        <dbReference type="EMBL" id="GLS90810.1"/>
    </source>
</evidence>
<evidence type="ECO:0000256" key="10">
    <source>
        <dbReference type="SAM" id="Phobius"/>
    </source>
</evidence>
<evidence type="ECO:0000256" key="4">
    <source>
        <dbReference type="ARBA" id="ARBA00022597"/>
    </source>
</evidence>
<feature type="domain" description="PTS EIIC type-3" evidence="11">
    <location>
        <begin position="8"/>
        <end position="419"/>
    </location>
</feature>
<keyword evidence="6 10" id="KW-1133">Transmembrane helix</keyword>
<dbReference type="EMBL" id="BSPQ01000005">
    <property type="protein sequence ID" value="GLS90810.1"/>
    <property type="molecule type" value="Genomic_DNA"/>
</dbReference>
<dbReference type="InterPro" id="IPR004501">
    <property type="entry name" value="PTS_EIIC_3"/>
</dbReference>
<evidence type="ECO:0000256" key="3">
    <source>
        <dbReference type="ARBA" id="ARBA00022475"/>
    </source>
</evidence>
<proteinExistence type="predicted"/>
<evidence type="ECO:0000256" key="8">
    <source>
        <dbReference type="PIRNR" id="PIRNR006351"/>
    </source>
</evidence>
<keyword evidence="3 8" id="KW-1003">Cell membrane</keyword>
<dbReference type="PANTHER" id="PTHR33989">
    <property type="match status" value="1"/>
</dbReference>
<evidence type="ECO:0000313" key="13">
    <source>
        <dbReference type="Proteomes" id="UP001157353"/>
    </source>
</evidence>
<dbReference type="RefSeq" id="WP_284203927.1">
    <property type="nucleotide sequence ID" value="NZ_BSPQ01000005.1"/>
</dbReference>
<evidence type="ECO:0000256" key="7">
    <source>
        <dbReference type="ARBA" id="ARBA00023136"/>
    </source>
</evidence>
<feature type="transmembrane region" description="Helical" evidence="10">
    <location>
        <begin position="229"/>
        <end position="247"/>
    </location>
</feature>
<comment type="function">
    <text evidence="8">The phosphoenolpyruvate-dependent sugar phosphotransferase system (PTS), a major carbohydrate active -transport system, catalyzes the phosphorylation of incoming sugar substrates concomitant with their translocation across the cell membrane.</text>
</comment>
<name>A0ABQ6E0V0_9GAMM</name>
<feature type="transmembrane region" description="Helical" evidence="10">
    <location>
        <begin position="295"/>
        <end position="318"/>
    </location>
</feature>
<dbReference type="PANTHER" id="PTHR33989:SF4">
    <property type="entry name" value="PTS SYSTEM N,N'-DIACETYLCHITOBIOSE-SPECIFIC EIIC COMPONENT"/>
    <property type="match status" value="1"/>
</dbReference>
<evidence type="ECO:0000256" key="5">
    <source>
        <dbReference type="ARBA" id="ARBA00022692"/>
    </source>
</evidence>
<feature type="transmembrane region" description="Helical" evidence="10">
    <location>
        <begin position="102"/>
        <end position="123"/>
    </location>
</feature>
<evidence type="ECO:0000256" key="1">
    <source>
        <dbReference type="ARBA" id="ARBA00004651"/>
    </source>
</evidence>
<keyword evidence="5 10" id="KW-0812">Transmembrane</keyword>
<comment type="subcellular location">
    <subcellularLocation>
        <location evidence="1">Cell membrane</location>
        <topology evidence="1">Multi-pass membrane protein</topology>
    </subcellularLocation>
</comment>
<feature type="transmembrane region" description="Helical" evidence="10">
    <location>
        <begin position="338"/>
        <end position="357"/>
    </location>
</feature>
<comment type="caution">
    <text evidence="12">The sequence shown here is derived from an EMBL/GenBank/DDBJ whole genome shotgun (WGS) entry which is preliminary data.</text>
</comment>
<gene>
    <name evidence="12" type="ORF">GCM10007916_18770</name>
</gene>
<reference evidence="13" key="1">
    <citation type="journal article" date="2019" name="Int. J. Syst. Evol. Microbiol.">
        <title>The Global Catalogue of Microorganisms (GCM) 10K type strain sequencing project: providing services to taxonomists for standard genome sequencing and annotation.</title>
        <authorList>
            <consortium name="The Broad Institute Genomics Platform"/>
            <consortium name="The Broad Institute Genome Sequencing Center for Infectious Disease"/>
            <person name="Wu L."/>
            <person name="Ma J."/>
        </authorList>
    </citation>
    <scope>NUCLEOTIDE SEQUENCE [LARGE SCALE GENOMIC DNA]</scope>
    <source>
        <strain evidence="13">NBRC 103166</strain>
    </source>
</reference>
<dbReference type="InterPro" id="IPR004796">
    <property type="entry name" value="PTS_IIC_cello"/>
</dbReference>
<dbReference type="Proteomes" id="UP001157353">
    <property type="component" value="Unassembled WGS sequence"/>
</dbReference>
<accession>A0ABQ6E0V0</accession>
<dbReference type="PROSITE" id="PS51105">
    <property type="entry name" value="PTS_EIIC_TYPE_3"/>
    <property type="match status" value="1"/>
</dbReference>
<feature type="transmembrane region" description="Helical" evidence="10">
    <location>
        <begin position="389"/>
        <end position="416"/>
    </location>
</feature>
<evidence type="ECO:0000256" key="9">
    <source>
        <dbReference type="SAM" id="MobiDB-lite"/>
    </source>
</evidence>
<dbReference type="NCBIfam" id="TIGR00410">
    <property type="entry name" value="lacE"/>
    <property type="match status" value="1"/>
</dbReference>
<feature type="region of interest" description="Disordered" evidence="9">
    <location>
        <begin position="433"/>
        <end position="461"/>
    </location>
</feature>
<dbReference type="InterPro" id="IPR051088">
    <property type="entry name" value="PTS_Sugar-EIIC/EIIB"/>
</dbReference>
<dbReference type="Pfam" id="PF02378">
    <property type="entry name" value="PTS_EIIC"/>
    <property type="match status" value="1"/>
</dbReference>
<evidence type="ECO:0000256" key="6">
    <source>
        <dbReference type="ARBA" id="ARBA00022989"/>
    </source>
</evidence>
<sequence>MSFNSPTLNNILNKILVVVNSKPIVAIKEGFMLTMPLTIIGSVFLLFAFIPVGGYPEFMAGIFGEAWQTPLFQVVGATFDILAMVGAFGIAYTYVKYEGHNGVNAGILSIVSLLIVTSGFVVAPDGVTEIGGVIPKAFLGGKGMIAAIFIGLIVGKIYSHVLNKGWVIKLPDSVPEGVSNAFKSLIPGFIIILLAFLTYIFFEVVFQETFIETIYQLIQTPLQDMSDSFWGVLAIAFLISFFWWCGVHGPVIVMGIMGPIVTANSLHNQSLVNAGETLIAGENAKIVTNQFIDQFITVGGSGLTFGLVCCMVLFARSMQMKQLGRLSFIPGIFNINEPVIFATPIIFNPIMLAPFILAPMLSVIMVYTSINLGFVGPFTAVQVPWTTPIILSGFLIGGWSAALLQVCVFVMTVCVYMPFFKYQDKITAAEEKQAEEEAQKAAQPNTADDRNPSPIGGTVTA</sequence>